<keyword evidence="1" id="KW-0378">Hydrolase</keyword>
<dbReference type="InterPro" id="IPR023198">
    <property type="entry name" value="PGP-like_dom2"/>
</dbReference>
<name>W5Y0R0_9CORY</name>
<dbReference type="Pfam" id="PF00702">
    <property type="entry name" value="Hydrolase"/>
    <property type="match status" value="1"/>
</dbReference>
<dbReference type="PANTHER" id="PTHR18901:SF38">
    <property type="entry name" value="PSEUDOURIDINE-5'-PHOSPHATASE"/>
    <property type="match status" value="1"/>
</dbReference>
<protein>
    <submittedName>
        <fullName evidence="1">Haloacid dehalogenase-like hydrolase</fullName>
    </submittedName>
</protein>
<dbReference type="EMBL" id="CP004353">
    <property type="protein sequence ID" value="AHI22807.1"/>
    <property type="molecule type" value="Genomic_DNA"/>
</dbReference>
<dbReference type="KEGG" id="cvt:B843_07110"/>
<dbReference type="InterPro" id="IPR036412">
    <property type="entry name" value="HAD-like_sf"/>
</dbReference>
<keyword evidence="2" id="KW-1185">Reference proteome</keyword>
<dbReference type="NCBIfam" id="TIGR01509">
    <property type="entry name" value="HAD-SF-IA-v3"/>
    <property type="match status" value="1"/>
</dbReference>
<dbReference type="AlphaFoldDB" id="W5Y0R0"/>
<dbReference type="CDD" id="cd07505">
    <property type="entry name" value="HAD_BPGM-like"/>
    <property type="match status" value="1"/>
</dbReference>
<organism evidence="1 2">
    <name type="scientific">Corynebacterium vitaeruminis DSM 20294</name>
    <dbReference type="NCBI Taxonomy" id="1224164"/>
    <lineage>
        <taxon>Bacteria</taxon>
        <taxon>Bacillati</taxon>
        <taxon>Actinomycetota</taxon>
        <taxon>Actinomycetes</taxon>
        <taxon>Mycobacteriales</taxon>
        <taxon>Corynebacteriaceae</taxon>
        <taxon>Corynebacterium</taxon>
    </lineage>
</organism>
<dbReference type="PATRIC" id="fig|1224164.3.peg.1425"/>
<dbReference type="eggNOG" id="COG0637">
    <property type="taxonomic scope" value="Bacteria"/>
</dbReference>
<dbReference type="InterPro" id="IPR006439">
    <property type="entry name" value="HAD-SF_hydro_IA"/>
</dbReference>
<dbReference type="HOGENOM" id="CLU_045011_13_1_11"/>
<gene>
    <name evidence="1" type="ORF">B843_07110</name>
</gene>
<dbReference type="PANTHER" id="PTHR18901">
    <property type="entry name" value="2-DEOXYGLUCOSE-6-PHOSPHATE PHOSPHATASE 2"/>
    <property type="match status" value="1"/>
</dbReference>
<dbReference type="Gene3D" id="1.10.150.240">
    <property type="entry name" value="Putative phosphatase, domain 2"/>
    <property type="match status" value="1"/>
</dbReference>
<dbReference type="SUPFAM" id="SSF56784">
    <property type="entry name" value="HAD-like"/>
    <property type="match status" value="1"/>
</dbReference>
<dbReference type="STRING" id="1224164.B843_07110"/>
<dbReference type="Gene3D" id="3.40.50.1000">
    <property type="entry name" value="HAD superfamily/HAD-like"/>
    <property type="match status" value="1"/>
</dbReference>
<evidence type="ECO:0000313" key="2">
    <source>
        <dbReference type="Proteomes" id="UP000019222"/>
    </source>
</evidence>
<accession>W5Y0R0</accession>
<dbReference type="GO" id="GO:0016787">
    <property type="term" value="F:hydrolase activity"/>
    <property type="evidence" value="ECO:0007669"/>
    <property type="project" value="UniProtKB-KW"/>
</dbReference>
<dbReference type="Proteomes" id="UP000019222">
    <property type="component" value="Chromosome"/>
</dbReference>
<dbReference type="InterPro" id="IPR023214">
    <property type="entry name" value="HAD_sf"/>
</dbReference>
<reference evidence="1 2" key="1">
    <citation type="submission" date="2013-02" db="EMBL/GenBank/DDBJ databases">
        <title>The complete genome sequence of Corynebacterium vitaeruminis DSM 20294.</title>
        <authorList>
            <person name="Ruckert C."/>
            <person name="Albersmeier A."/>
            <person name="Kalinowski J."/>
        </authorList>
    </citation>
    <scope>NUCLEOTIDE SEQUENCE [LARGE SCALE GENOMIC DNA]</scope>
    <source>
        <strain evidence="2">ATCC 10234</strain>
    </source>
</reference>
<proteinExistence type="predicted"/>
<evidence type="ECO:0000313" key="1">
    <source>
        <dbReference type="EMBL" id="AHI22807.1"/>
    </source>
</evidence>
<sequence>MDGTLVDSEPLWGEATYAMSEALGKRFTLEQRMQTVGTNFDFTFELAARNGGHDPKDLDRDYWRSTMYSTVMRLMREKLTLRPGVRELLTDLHRQSVPMAIATNTERLVAEAPFEVIGEELFATTVCGNEVRAPKPAPDMYLKAAGIIGADPDECLVFEDSMAGMTGAVAAGCRVVGLPDSSTLELPRSVTAMRALHGSIEFSGVTAQMVRDWYEVVGASA</sequence>